<gene>
    <name evidence="2" type="ORF">CYMTET_33783</name>
</gene>
<accession>A0AAE0KQV1</accession>
<evidence type="ECO:0000313" key="2">
    <source>
        <dbReference type="EMBL" id="KAK3257119.1"/>
    </source>
</evidence>
<dbReference type="AlphaFoldDB" id="A0AAE0KQV1"/>
<sequence>VFLVARGEWKEQVFLVARGEWKEQGRKKVFFWLTNAKARNRTAEMHGETGEALSSDDNCSDHRTSKLALEPAEPTSKVPKPLWKVLSTAMVETLESANIIPERRREPVVNGLMTWRDRLYGMSEEELQEFAECYSQRRIDLNPGSKKVTRTSQALSRNKSSVREDLVTNQIFLGNLLSPQSQIIIHWKIFATFLLLYAGVVTPYRISFLKEGAPQVFQ</sequence>
<protein>
    <submittedName>
        <fullName evidence="2">Uncharacterized protein</fullName>
    </submittedName>
</protein>
<evidence type="ECO:0000313" key="3">
    <source>
        <dbReference type="Proteomes" id="UP001190700"/>
    </source>
</evidence>
<organism evidence="2 3">
    <name type="scientific">Cymbomonas tetramitiformis</name>
    <dbReference type="NCBI Taxonomy" id="36881"/>
    <lineage>
        <taxon>Eukaryota</taxon>
        <taxon>Viridiplantae</taxon>
        <taxon>Chlorophyta</taxon>
        <taxon>Pyramimonadophyceae</taxon>
        <taxon>Pyramimonadales</taxon>
        <taxon>Pyramimonadaceae</taxon>
        <taxon>Cymbomonas</taxon>
    </lineage>
</organism>
<feature type="non-terminal residue" evidence="2">
    <location>
        <position position="218"/>
    </location>
</feature>
<reference evidence="2 3" key="1">
    <citation type="journal article" date="2015" name="Genome Biol. Evol.">
        <title>Comparative Genomics of a Bacterivorous Green Alga Reveals Evolutionary Causalities and Consequences of Phago-Mixotrophic Mode of Nutrition.</title>
        <authorList>
            <person name="Burns J.A."/>
            <person name="Paasch A."/>
            <person name="Narechania A."/>
            <person name="Kim E."/>
        </authorList>
    </citation>
    <scope>NUCLEOTIDE SEQUENCE [LARGE SCALE GENOMIC DNA]</scope>
    <source>
        <strain evidence="2 3">PLY_AMNH</strain>
    </source>
</reference>
<evidence type="ECO:0000256" key="1">
    <source>
        <dbReference type="SAM" id="MobiDB-lite"/>
    </source>
</evidence>
<feature type="region of interest" description="Disordered" evidence="1">
    <location>
        <begin position="43"/>
        <end position="63"/>
    </location>
</feature>
<comment type="caution">
    <text evidence="2">The sequence shown here is derived from an EMBL/GenBank/DDBJ whole genome shotgun (WGS) entry which is preliminary data.</text>
</comment>
<dbReference type="EMBL" id="LGRX02020987">
    <property type="protein sequence ID" value="KAK3257119.1"/>
    <property type="molecule type" value="Genomic_DNA"/>
</dbReference>
<keyword evidence="3" id="KW-1185">Reference proteome</keyword>
<proteinExistence type="predicted"/>
<name>A0AAE0KQV1_9CHLO</name>
<feature type="non-terminal residue" evidence="2">
    <location>
        <position position="1"/>
    </location>
</feature>
<dbReference type="Proteomes" id="UP001190700">
    <property type="component" value="Unassembled WGS sequence"/>
</dbReference>